<evidence type="ECO:0000256" key="1">
    <source>
        <dbReference type="ARBA" id="ARBA00004123"/>
    </source>
</evidence>
<dbReference type="OMA" id="MENTCFR"/>
<comment type="similarity">
    <text evidence="2 8">Belongs to the Mediator complex subunit 6 family.</text>
</comment>
<evidence type="ECO:0000256" key="3">
    <source>
        <dbReference type="ARBA" id="ARBA00020634"/>
    </source>
</evidence>
<evidence type="ECO:0000256" key="7">
    <source>
        <dbReference type="ARBA" id="ARBA00031259"/>
    </source>
</evidence>
<proteinExistence type="inferred from homology"/>
<dbReference type="OrthoDB" id="344220at2759"/>
<accession>J9DF40</accession>
<protein>
    <recommendedName>
        <fullName evidence="3 8">Mediator of RNA polymerase II transcription subunit 6</fullName>
    </recommendedName>
    <alternativeName>
        <fullName evidence="7 8">Mediator complex subunit 6</fullName>
    </alternativeName>
</protein>
<dbReference type="Pfam" id="PF04934">
    <property type="entry name" value="Med6"/>
    <property type="match status" value="1"/>
</dbReference>
<dbReference type="GO" id="GO:0006357">
    <property type="term" value="P:regulation of transcription by RNA polymerase II"/>
    <property type="evidence" value="ECO:0007669"/>
    <property type="project" value="InterPro"/>
</dbReference>
<dbReference type="PANTHER" id="PTHR13104">
    <property type="entry name" value="MED-6-RELATED"/>
    <property type="match status" value="1"/>
</dbReference>
<evidence type="ECO:0000313" key="10">
    <source>
        <dbReference type="Proteomes" id="UP000003163"/>
    </source>
</evidence>
<dbReference type="VEuPathDB" id="MicrosporidiaDB:EDEG_04059"/>
<comment type="subunit">
    <text evidence="8">Component of the Mediator complex.</text>
</comment>
<sequence length="192" mass="22629">MEQNIEHTCFRDEFFLSANILTSKNVLSYFSASQFYDQSCLNEVIKMQTKYTGNEITDDEIDEKLKEMVGVQYILAKSLDEDQLFIIYKIDRFTRVEYDVLQIYYVLNGNIYQSPTNHALLSSRLSNSLYFINEAIDMLGKRRDFDCFKGFSYSKTEYPTSTNGNNTDENMFFYKVLQDYLTKTAKEREKSE</sequence>
<evidence type="ECO:0000256" key="6">
    <source>
        <dbReference type="ARBA" id="ARBA00023242"/>
    </source>
</evidence>
<dbReference type="AlphaFoldDB" id="J9DF40"/>
<evidence type="ECO:0000256" key="4">
    <source>
        <dbReference type="ARBA" id="ARBA00023015"/>
    </source>
</evidence>
<dbReference type="FunCoup" id="J9DF40">
    <property type="interactions" value="205"/>
</dbReference>
<dbReference type="GO" id="GO:0003712">
    <property type="term" value="F:transcription coregulator activity"/>
    <property type="evidence" value="ECO:0007669"/>
    <property type="project" value="InterPro"/>
</dbReference>
<dbReference type="InterPro" id="IPR038566">
    <property type="entry name" value="Mediator_Med6_sf"/>
</dbReference>
<keyword evidence="4 8" id="KW-0805">Transcription regulation</keyword>
<comment type="caution">
    <text evidence="9">The sequence shown here is derived from an EMBL/GenBank/DDBJ whole genome shotgun (WGS) entry which is preliminary data.</text>
</comment>
<comment type="function">
    <text evidence="8">Component of the Mediator complex, a coactivator involved in the regulated transcription of nearly all RNA polymerase II-dependent genes. Mediator functions as a bridge to convey information from gene-specific regulatory proteins to the basal RNA polymerase II transcription machinery. Mediator is recruited to promoters by direct interactions with regulatory proteins and serves as a scaffold for the assembly of a functional preinitiation complex with RNA polymerase II and the general transcription factors.</text>
</comment>
<organism evidence="9 10">
    <name type="scientific">Edhazardia aedis (strain USNM 41457)</name>
    <name type="common">Microsporidian parasite</name>
    <dbReference type="NCBI Taxonomy" id="1003232"/>
    <lineage>
        <taxon>Eukaryota</taxon>
        <taxon>Fungi</taxon>
        <taxon>Fungi incertae sedis</taxon>
        <taxon>Microsporidia</taxon>
        <taxon>Edhazardia</taxon>
    </lineage>
</organism>
<evidence type="ECO:0000256" key="2">
    <source>
        <dbReference type="ARBA" id="ARBA00007526"/>
    </source>
</evidence>
<keyword evidence="6 8" id="KW-0539">Nucleus</keyword>
<evidence type="ECO:0000256" key="8">
    <source>
        <dbReference type="RuleBase" id="RU364143"/>
    </source>
</evidence>
<dbReference type="InterPro" id="IPR007018">
    <property type="entry name" value="Mediator_Med6"/>
</dbReference>
<comment type="subcellular location">
    <subcellularLocation>
        <location evidence="1 8">Nucleus</location>
    </subcellularLocation>
</comment>
<dbReference type="EMBL" id="AFBI03000225">
    <property type="protein sequence ID" value="EJW01210.1"/>
    <property type="molecule type" value="Genomic_DNA"/>
</dbReference>
<keyword evidence="10" id="KW-1185">Reference proteome</keyword>
<name>J9DF40_EDHAE</name>
<gene>
    <name evidence="8" type="primary">MED6</name>
    <name evidence="9" type="ORF">EDEG_04059</name>
</gene>
<reference evidence="10" key="2">
    <citation type="submission" date="2015-07" db="EMBL/GenBank/DDBJ databases">
        <title>Contrasting host-pathogen interactions and genome evolution in two generalist and specialist microsporidian pathogens of mosquitoes.</title>
        <authorList>
            <consortium name="The Broad Institute Genomics Platform"/>
            <consortium name="The Broad Institute Genome Sequencing Center for Infectious Disease"/>
            <person name="Cuomo C.A."/>
            <person name="Sanscrainte N.D."/>
            <person name="Goldberg J.M."/>
            <person name="Heiman D."/>
            <person name="Young S."/>
            <person name="Zeng Q."/>
            <person name="Becnel J.J."/>
            <person name="Birren B.W."/>
        </authorList>
    </citation>
    <scope>NUCLEOTIDE SEQUENCE [LARGE SCALE GENOMIC DNA]</scope>
    <source>
        <strain evidence="10">USNM 41457</strain>
    </source>
</reference>
<dbReference type="Gene3D" id="3.10.450.580">
    <property type="entry name" value="Mediator complex, subunit Med6"/>
    <property type="match status" value="1"/>
</dbReference>
<keyword evidence="8" id="KW-0010">Activator</keyword>
<evidence type="ECO:0000256" key="5">
    <source>
        <dbReference type="ARBA" id="ARBA00023163"/>
    </source>
</evidence>
<dbReference type="HOGENOM" id="CLU_077754_5_0_1"/>
<dbReference type="GO" id="GO:0016592">
    <property type="term" value="C:mediator complex"/>
    <property type="evidence" value="ECO:0007669"/>
    <property type="project" value="InterPro"/>
</dbReference>
<reference evidence="9 10" key="1">
    <citation type="submission" date="2011-08" db="EMBL/GenBank/DDBJ databases">
        <authorList>
            <person name="Liu Z.J."/>
            <person name="Shi F.L."/>
            <person name="Lu J.Q."/>
            <person name="Li M."/>
            <person name="Wang Z.L."/>
        </authorList>
    </citation>
    <scope>NUCLEOTIDE SEQUENCE [LARGE SCALE GENOMIC DNA]</scope>
    <source>
        <strain evidence="9 10">USNM 41457</strain>
    </source>
</reference>
<dbReference type="Proteomes" id="UP000003163">
    <property type="component" value="Unassembled WGS sequence"/>
</dbReference>
<keyword evidence="5 8" id="KW-0804">Transcription</keyword>
<dbReference type="STRING" id="1003232.J9DF40"/>
<dbReference type="InParanoid" id="J9DF40"/>
<evidence type="ECO:0000313" key="9">
    <source>
        <dbReference type="EMBL" id="EJW01210.1"/>
    </source>
</evidence>